<dbReference type="EMBL" id="CP043641">
    <property type="protein sequence ID" value="QNE37578.1"/>
    <property type="molecule type" value="Genomic_DNA"/>
</dbReference>
<dbReference type="Proteomes" id="UP000515511">
    <property type="component" value="Chromosome"/>
</dbReference>
<dbReference type="SUPFAM" id="SSF102546">
    <property type="entry name" value="RbsD-like"/>
    <property type="match status" value="1"/>
</dbReference>
<evidence type="ECO:0000313" key="4">
    <source>
        <dbReference type="EMBL" id="QNE37578.1"/>
    </source>
</evidence>
<dbReference type="GO" id="GO:0005996">
    <property type="term" value="P:monosaccharide metabolic process"/>
    <property type="evidence" value="ECO:0007669"/>
    <property type="project" value="InterPro"/>
</dbReference>
<evidence type="ECO:0000256" key="3">
    <source>
        <dbReference type="ARBA" id="ARBA00023235"/>
    </source>
</evidence>
<gene>
    <name evidence="4" type="ORF">F1C12_06265</name>
</gene>
<dbReference type="AlphaFoldDB" id="A0A7G6YGG3"/>
<sequence length="142" mass="15100">MLKNLSPLLSGALLRALDSMHDGDTLTLVGSGYPEEALTAPIVHLGEDVTTEAAAEAILSVFPLDTTNPSPIVFLDLAGEPYEVPDVAFAVNGIASDAELRRIPMSRLELEPFVEQARSSAVIVRVGSDAPPCAFLFRRGIL</sequence>
<dbReference type="Pfam" id="PF05025">
    <property type="entry name" value="RbsD_FucU"/>
    <property type="match status" value="1"/>
</dbReference>
<dbReference type="InterPro" id="IPR023750">
    <property type="entry name" value="RbsD-like_sf"/>
</dbReference>
<name>A0A7G6YGG3_9MICO</name>
<dbReference type="InterPro" id="IPR007721">
    <property type="entry name" value="RbsD_FucU"/>
</dbReference>
<evidence type="ECO:0000313" key="5">
    <source>
        <dbReference type="Proteomes" id="UP000515511"/>
    </source>
</evidence>
<evidence type="ECO:0000256" key="2">
    <source>
        <dbReference type="ARBA" id="ARBA00012862"/>
    </source>
</evidence>
<protein>
    <recommendedName>
        <fullName evidence="2">D-ribose pyranase</fullName>
        <ecNumber evidence="2">5.4.99.62</ecNumber>
    </recommendedName>
</protein>
<comment type="catalytic activity">
    <reaction evidence="1">
        <text>beta-D-ribopyranose = beta-D-ribofuranose</text>
        <dbReference type="Rhea" id="RHEA:25432"/>
        <dbReference type="ChEBI" id="CHEBI:27476"/>
        <dbReference type="ChEBI" id="CHEBI:47002"/>
        <dbReference type="EC" id="5.4.99.62"/>
    </reaction>
</comment>
<organism evidence="4 5">
    <name type="scientific">Leifsonia shinshuensis</name>
    <dbReference type="NCBI Taxonomy" id="150026"/>
    <lineage>
        <taxon>Bacteria</taxon>
        <taxon>Bacillati</taxon>
        <taxon>Actinomycetota</taxon>
        <taxon>Actinomycetes</taxon>
        <taxon>Micrococcales</taxon>
        <taxon>Microbacteriaceae</taxon>
        <taxon>Leifsonia</taxon>
    </lineage>
</organism>
<dbReference type="GO" id="GO:0048029">
    <property type="term" value="F:monosaccharide binding"/>
    <property type="evidence" value="ECO:0007669"/>
    <property type="project" value="InterPro"/>
</dbReference>
<keyword evidence="3" id="KW-0413">Isomerase</keyword>
<dbReference type="GO" id="GO:0062193">
    <property type="term" value="F:D-ribose pyranase activity"/>
    <property type="evidence" value="ECO:0007669"/>
    <property type="project" value="UniProtKB-EC"/>
</dbReference>
<dbReference type="KEGG" id="lse:F1C12_06265"/>
<reference evidence="5" key="1">
    <citation type="submission" date="2019-09" db="EMBL/GenBank/DDBJ databases">
        <title>Antimicrobial potential of Antarctic Bacteria.</title>
        <authorList>
            <person name="Benaud N."/>
            <person name="Edwards R.J."/>
            <person name="Ferrari B.C."/>
        </authorList>
    </citation>
    <scope>NUCLEOTIDE SEQUENCE [LARGE SCALE GENOMIC DNA]</scope>
    <source>
        <strain evidence="5">INR9</strain>
    </source>
</reference>
<accession>A0A7G6YGG3</accession>
<evidence type="ECO:0000256" key="1">
    <source>
        <dbReference type="ARBA" id="ARBA00000223"/>
    </source>
</evidence>
<dbReference type="EC" id="5.4.99.62" evidence="2"/>
<dbReference type="Gene3D" id="3.40.1650.10">
    <property type="entry name" value="RbsD-like domain"/>
    <property type="match status" value="1"/>
</dbReference>
<proteinExistence type="predicted"/>